<dbReference type="Gramene" id="PNW70956">
    <property type="protein sequence ID" value="PNW70956"/>
    <property type="gene ID" value="CHLRE_17g740390v5"/>
</dbReference>
<keyword evidence="1" id="KW-0472">Membrane</keyword>
<gene>
    <name evidence="2" type="ORF">CHLRE_17g740390v5</name>
</gene>
<protein>
    <submittedName>
        <fullName evidence="2">Uncharacterized protein</fullName>
    </submittedName>
</protein>
<evidence type="ECO:0000256" key="1">
    <source>
        <dbReference type="SAM" id="Phobius"/>
    </source>
</evidence>
<dbReference type="EMBL" id="CM008978">
    <property type="protein sequence ID" value="PNW70956.1"/>
    <property type="molecule type" value="Genomic_DNA"/>
</dbReference>
<proteinExistence type="predicted"/>
<evidence type="ECO:0000313" key="2">
    <source>
        <dbReference type="EMBL" id="PNW70956.1"/>
    </source>
</evidence>
<keyword evidence="1" id="KW-1133">Transmembrane helix</keyword>
<dbReference type="GeneID" id="66057168"/>
<dbReference type="KEGG" id="cre:CHLRE_17g740390v5"/>
<dbReference type="AlphaFoldDB" id="A0A2K3CRQ0"/>
<reference evidence="2 3" key="1">
    <citation type="journal article" date="2007" name="Science">
        <title>The Chlamydomonas genome reveals the evolution of key animal and plant functions.</title>
        <authorList>
            <person name="Merchant S.S."/>
            <person name="Prochnik S.E."/>
            <person name="Vallon O."/>
            <person name="Harris E.H."/>
            <person name="Karpowicz S.J."/>
            <person name="Witman G.B."/>
            <person name="Terry A."/>
            <person name="Salamov A."/>
            <person name="Fritz-Laylin L.K."/>
            <person name="Marechal-Drouard L."/>
            <person name="Marshall W.F."/>
            <person name="Qu L.H."/>
            <person name="Nelson D.R."/>
            <person name="Sanderfoot A.A."/>
            <person name="Spalding M.H."/>
            <person name="Kapitonov V.V."/>
            <person name="Ren Q."/>
            <person name="Ferris P."/>
            <person name="Lindquist E."/>
            <person name="Shapiro H."/>
            <person name="Lucas S.M."/>
            <person name="Grimwood J."/>
            <person name="Schmutz J."/>
            <person name="Cardol P."/>
            <person name="Cerutti H."/>
            <person name="Chanfreau G."/>
            <person name="Chen C.L."/>
            <person name="Cognat V."/>
            <person name="Croft M.T."/>
            <person name="Dent R."/>
            <person name="Dutcher S."/>
            <person name="Fernandez E."/>
            <person name="Fukuzawa H."/>
            <person name="Gonzalez-Ballester D."/>
            <person name="Gonzalez-Halphen D."/>
            <person name="Hallmann A."/>
            <person name="Hanikenne M."/>
            <person name="Hippler M."/>
            <person name="Inwood W."/>
            <person name="Jabbari K."/>
            <person name="Kalanon M."/>
            <person name="Kuras R."/>
            <person name="Lefebvre P.A."/>
            <person name="Lemaire S.D."/>
            <person name="Lobanov A.V."/>
            <person name="Lohr M."/>
            <person name="Manuell A."/>
            <person name="Meier I."/>
            <person name="Mets L."/>
            <person name="Mittag M."/>
            <person name="Mittelmeier T."/>
            <person name="Moroney J.V."/>
            <person name="Moseley J."/>
            <person name="Napoli C."/>
            <person name="Nedelcu A.M."/>
            <person name="Niyogi K."/>
            <person name="Novoselov S.V."/>
            <person name="Paulsen I.T."/>
            <person name="Pazour G."/>
            <person name="Purton S."/>
            <person name="Ral J.P."/>
            <person name="Riano-Pachon D.M."/>
            <person name="Riekhof W."/>
            <person name="Rymarquis L."/>
            <person name="Schroda M."/>
            <person name="Stern D."/>
            <person name="Umen J."/>
            <person name="Willows R."/>
            <person name="Wilson N."/>
            <person name="Zimmer S.L."/>
            <person name="Allmer J."/>
            <person name="Balk J."/>
            <person name="Bisova K."/>
            <person name="Chen C.J."/>
            <person name="Elias M."/>
            <person name="Gendler K."/>
            <person name="Hauser C."/>
            <person name="Lamb M.R."/>
            <person name="Ledford H."/>
            <person name="Long J.C."/>
            <person name="Minagawa J."/>
            <person name="Page M.D."/>
            <person name="Pan J."/>
            <person name="Pootakham W."/>
            <person name="Roje S."/>
            <person name="Rose A."/>
            <person name="Stahlberg E."/>
            <person name="Terauchi A.M."/>
            <person name="Yang P."/>
            <person name="Ball S."/>
            <person name="Bowler C."/>
            <person name="Dieckmann C.L."/>
            <person name="Gladyshev V.N."/>
            <person name="Green P."/>
            <person name="Jorgensen R."/>
            <person name="Mayfield S."/>
            <person name="Mueller-Roeber B."/>
            <person name="Rajamani S."/>
            <person name="Sayre R.T."/>
            <person name="Brokstein P."/>
            <person name="Dubchak I."/>
            <person name="Goodstein D."/>
            <person name="Hornick L."/>
            <person name="Huang Y.W."/>
            <person name="Jhaveri J."/>
            <person name="Luo Y."/>
            <person name="Martinez D."/>
            <person name="Ngau W.C."/>
            <person name="Otillar B."/>
            <person name="Poliakov A."/>
            <person name="Porter A."/>
            <person name="Szajkowski L."/>
            <person name="Werner G."/>
            <person name="Zhou K."/>
            <person name="Grigoriev I.V."/>
            <person name="Rokhsar D.S."/>
            <person name="Grossman A.R."/>
        </authorList>
    </citation>
    <scope>NUCLEOTIDE SEQUENCE [LARGE SCALE GENOMIC DNA]</scope>
    <source>
        <strain evidence="3">CC-503</strain>
    </source>
</reference>
<dbReference type="Proteomes" id="UP000006906">
    <property type="component" value="Chromosome 17"/>
</dbReference>
<dbReference type="InParanoid" id="A0A2K3CRQ0"/>
<dbReference type="RefSeq" id="XP_042915093.1">
    <property type="nucleotide sequence ID" value="XM_043072634.1"/>
</dbReference>
<dbReference type="OrthoDB" id="566409at2759"/>
<evidence type="ECO:0000313" key="3">
    <source>
        <dbReference type="Proteomes" id="UP000006906"/>
    </source>
</evidence>
<organism evidence="2 3">
    <name type="scientific">Chlamydomonas reinhardtii</name>
    <name type="common">Chlamydomonas smithii</name>
    <dbReference type="NCBI Taxonomy" id="3055"/>
    <lineage>
        <taxon>Eukaryota</taxon>
        <taxon>Viridiplantae</taxon>
        <taxon>Chlorophyta</taxon>
        <taxon>core chlorophytes</taxon>
        <taxon>Chlorophyceae</taxon>
        <taxon>CS clade</taxon>
        <taxon>Chlamydomonadales</taxon>
        <taxon>Chlamydomonadaceae</taxon>
        <taxon>Chlamydomonas</taxon>
    </lineage>
</organism>
<keyword evidence="3" id="KW-1185">Reference proteome</keyword>
<feature type="transmembrane region" description="Helical" evidence="1">
    <location>
        <begin position="85"/>
        <end position="104"/>
    </location>
</feature>
<sequence>MQSSICSLRAVPSACRAEAVFSTTGRHCVAKSHHKYAHAAGHRTIGTHQGAYTAPQLRGGPARRSAGVCGAGAMDSMPTWTLDQLAGLAFGVVMIAFVVSARQVDVFFAKQQRRQLGLCEQCGGVYDPATCQQAGCPLKKK</sequence>
<accession>A0A2K3CRQ0</accession>
<name>A0A2K3CRQ0_CHLRE</name>
<keyword evidence="1" id="KW-0812">Transmembrane</keyword>